<gene>
    <name evidence="1" type="ORF">A2970_00625</name>
</gene>
<dbReference type="Proteomes" id="UP000178857">
    <property type="component" value="Unassembled WGS sequence"/>
</dbReference>
<reference evidence="1 2" key="1">
    <citation type="journal article" date="2016" name="Nat. Commun.">
        <title>Thousands of microbial genomes shed light on interconnected biogeochemical processes in an aquifer system.</title>
        <authorList>
            <person name="Anantharaman K."/>
            <person name="Brown C.T."/>
            <person name="Hug L.A."/>
            <person name="Sharon I."/>
            <person name="Castelle C.J."/>
            <person name="Probst A.J."/>
            <person name="Thomas B.C."/>
            <person name="Singh A."/>
            <person name="Wilkins M.J."/>
            <person name="Karaoz U."/>
            <person name="Brodie E.L."/>
            <person name="Williams K.H."/>
            <person name="Hubbard S.S."/>
            <person name="Banfield J.F."/>
        </authorList>
    </citation>
    <scope>NUCLEOTIDE SEQUENCE [LARGE SCALE GENOMIC DNA]</scope>
</reference>
<dbReference type="EMBL" id="MGAT01000006">
    <property type="protein sequence ID" value="OGK53112.1"/>
    <property type="molecule type" value="Genomic_DNA"/>
</dbReference>
<accession>A0A1F7JBY6</accession>
<sequence length="160" mass="18707">MFKKKENKMLGYYKEQQKKLLPLTNRELFFAGLFLYWGEGNKATPSVVSINNTDPEVLKFTLFWFIKSLQIPKNKIKAFLHLYRDMNVHEQMNFWSKTLNLSLDHFDKPFIKKTRRTDLDQKGFGHGTCGLRVSNTIIKNKILMGIKAVSDLYGEKAVKI</sequence>
<comment type="caution">
    <text evidence="1">The sequence shown here is derived from an EMBL/GenBank/DDBJ whole genome shotgun (WGS) entry which is preliminary data.</text>
</comment>
<evidence type="ECO:0000313" key="1">
    <source>
        <dbReference type="EMBL" id="OGK53112.1"/>
    </source>
</evidence>
<protein>
    <recommendedName>
        <fullName evidence="3">Homing endonuclease LAGLIDADG domain-containing protein</fullName>
    </recommendedName>
</protein>
<proteinExistence type="predicted"/>
<name>A0A1F7JBY6_9BACT</name>
<evidence type="ECO:0008006" key="3">
    <source>
        <dbReference type="Google" id="ProtNLM"/>
    </source>
</evidence>
<dbReference type="AlphaFoldDB" id="A0A1F7JBY6"/>
<evidence type="ECO:0000313" key="2">
    <source>
        <dbReference type="Proteomes" id="UP000178857"/>
    </source>
</evidence>
<dbReference type="STRING" id="1802069.A2970_00625"/>
<organism evidence="1 2">
    <name type="scientific">Candidatus Roizmanbacteria bacterium RIFCSPLOWO2_01_FULL_44_13</name>
    <dbReference type="NCBI Taxonomy" id="1802069"/>
    <lineage>
        <taxon>Bacteria</taxon>
        <taxon>Candidatus Roizmaniibacteriota</taxon>
    </lineage>
</organism>